<evidence type="ECO:0000256" key="1">
    <source>
        <dbReference type="SAM" id="Phobius"/>
    </source>
</evidence>
<protein>
    <submittedName>
        <fullName evidence="2">Uncharacterized protein</fullName>
    </submittedName>
</protein>
<dbReference type="Proteomes" id="UP000005143">
    <property type="component" value="Unassembled WGS sequence"/>
</dbReference>
<evidence type="ECO:0000313" key="3">
    <source>
        <dbReference type="Proteomes" id="UP000005143"/>
    </source>
</evidence>
<reference evidence="2 3" key="1">
    <citation type="journal article" date="2013" name="Biodegradation">
        <title>Quantitative proteomic analysis of ibuprofen-degrading Patulibacter sp. strain I11.</title>
        <authorList>
            <person name="Almeida B."/>
            <person name="Kjeldal H."/>
            <person name="Lolas I."/>
            <person name="Knudsen A.D."/>
            <person name="Carvalho G."/>
            <person name="Nielsen K.L."/>
            <person name="Barreto Crespo M.T."/>
            <person name="Stensballe A."/>
            <person name="Nielsen J.L."/>
        </authorList>
    </citation>
    <scope>NUCLEOTIDE SEQUENCE [LARGE SCALE GENOMIC DNA]</scope>
    <source>
        <strain evidence="2 3">I11</strain>
    </source>
</reference>
<name>H0EBF5_9ACTN</name>
<proteinExistence type="predicted"/>
<accession>H0EBF5</accession>
<dbReference type="AlphaFoldDB" id="H0EBF5"/>
<keyword evidence="1" id="KW-0812">Transmembrane</keyword>
<keyword evidence="1" id="KW-1133">Transmembrane helix</keyword>
<organism evidence="2 3">
    <name type="scientific">Patulibacter medicamentivorans</name>
    <dbReference type="NCBI Taxonomy" id="1097667"/>
    <lineage>
        <taxon>Bacteria</taxon>
        <taxon>Bacillati</taxon>
        <taxon>Actinomycetota</taxon>
        <taxon>Thermoleophilia</taxon>
        <taxon>Solirubrobacterales</taxon>
        <taxon>Patulibacteraceae</taxon>
        <taxon>Patulibacter</taxon>
    </lineage>
</organism>
<dbReference type="EMBL" id="AGUD01000306">
    <property type="protein sequence ID" value="EHN09031.1"/>
    <property type="molecule type" value="Genomic_DNA"/>
</dbReference>
<comment type="caution">
    <text evidence="2">The sequence shown here is derived from an EMBL/GenBank/DDBJ whole genome shotgun (WGS) entry which is preliminary data.</text>
</comment>
<evidence type="ECO:0000313" key="2">
    <source>
        <dbReference type="EMBL" id="EHN09031.1"/>
    </source>
</evidence>
<keyword evidence="1" id="KW-0472">Membrane</keyword>
<gene>
    <name evidence="2" type="ORF">PAI11_41840</name>
</gene>
<keyword evidence="3" id="KW-1185">Reference proteome</keyword>
<sequence>MLQLVLRRKLAYGDVADALGLDAALVRERSLDAVDGIAPDDVPGLEPEDRDRIADYLLGQQSASDRQATRELLDSHAPARTWARLVAAGLRPLAGDELPAVPGDGEDVREAFAALDARKVAEGRDHQRRSLGTILLLVAGALVTAAIVLWVAGVFDGGDSADDSTASTPTTTATTTAITQLPATMAQQVNLNPPKGATGAAARPRGVARLQVEQGQILAVLAGERFQPVRSSRQTYAVWLTGGGQTAARLGWFSNGEKDQSTGKPTPKTIDSKGKIAGTVIPLMAAKDLKTGSEVQIDPSKYTTLVIAEETEKTLAGTKPGKVVVSGSLLR</sequence>
<feature type="transmembrane region" description="Helical" evidence="1">
    <location>
        <begin position="134"/>
        <end position="155"/>
    </location>
</feature>